<evidence type="ECO:0000259" key="2">
    <source>
        <dbReference type="Pfam" id="PF13568"/>
    </source>
</evidence>
<accession>A0A0C1IWG1</accession>
<gene>
    <name evidence="3" type="ORF">OI18_10280</name>
</gene>
<feature type="chain" id="PRO_5002134348" description="Outer membrane protein beta-barrel domain-containing protein" evidence="1">
    <location>
        <begin position="20"/>
        <end position="245"/>
    </location>
</feature>
<name>A0A0C1IWG1_9BACT</name>
<dbReference type="Pfam" id="PF13568">
    <property type="entry name" value="OMP_b-brl_2"/>
    <property type="match status" value="1"/>
</dbReference>
<evidence type="ECO:0000313" key="3">
    <source>
        <dbReference type="EMBL" id="KIC94834.1"/>
    </source>
</evidence>
<reference evidence="3 4" key="1">
    <citation type="submission" date="2014-11" db="EMBL/GenBank/DDBJ databases">
        <title>Genome sequence of Flavihumibacter solisilvae 3-3.</title>
        <authorList>
            <person name="Zhou G."/>
            <person name="Li M."/>
            <person name="Wang G."/>
        </authorList>
    </citation>
    <scope>NUCLEOTIDE SEQUENCE [LARGE SCALE GENOMIC DNA]</scope>
    <source>
        <strain evidence="3 4">3-3</strain>
    </source>
</reference>
<evidence type="ECO:0000313" key="4">
    <source>
        <dbReference type="Proteomes" id="UP000031408"/>
    </source>
</evidence>
<dbReference type="STRING" id="1349421.OI18_10280"/>
<comment type="caution">
    <text evidence="3">The sequence shown here is derived from an EMBL/GenBank/DDBJ whole genome shotgun (WGS) entry which is preliminary data.</text>
</comment>
<proteinExistence type="predicted"/>
<keyword evidence="1" id="KW-0732">Signal</keyword>
<dbReference type="EMBL" id="JSVC01000010">
    <property type="protein sequence ID" value="KIC94834.1"/>
    <property type="molecule type" value="Genomic_DNA"/>
</dbReference>
<dbReference type="InterPro" id="IPR025665">
    <property type="entry name" value="Beta-barrel_OMP_2"/>
</dbReference>
<protein>
    <recommendedName>
        <fullName evidence="2">Outer membrane protein beta-barrel domain-containing protein</fullName>
    </recommendedName>
</protein>
<keyword evidence="4" id="KW-1185">Reference proteome</keyword>
<dbReference type="RefSeq" id="WP_039139574.1">
    <property type="nucleotide sequence ID" value="NZ_JSVC01000010.1"/>
</dbReference>
<feature type="signal peptide" evidence="1">
    <location>
        <begin position="1"/>
        <end position="19"/>
    </location>
</feature>
<dbReference type="Proteomes" id="UP000031408">
    <property type="component" value="Unassembled WGS sequence"/>
</dbReference>
<sequence length="245" mass="27341">MRKFLVALAVLTLALGAQAQTDSTGKKTKKDWSKINLAGRANDHFMIQFGYDGWAQRPDSIETKGIGRHLNIYFMLDFPFKTNPHFSVGLGVGVGSSNIYFDKMEVEIAGQTQELQFRNVADTNHFKKFKLSTTWAELPVELRYVGNPENTNKSWKAAVGIKVGTMINAHTKGKNYEDKNGNTLNNFIQKESTKRYFNNLRMAATARVGYGPFGIYGAYQINSLIKDNAGPQVRPYSIGLTISGL</sequence>
<organism evidence="3 4">
    <name type="scientific">Flavihumibacter solisilvae</name>
    <dbReference type="NCBI Taxonomy" id="1349421"/>
    <lineage>
        <taxon>Bacteria</taxon>
        <taxon>Pseudomonadati</taxon>
        <taxon>Bacteroidota</taxon>
        <taxon>Chitinophagia</taxon>
        <taxon>Chitinophagales</taxon>
        <taxon>Chitinophagaceae</taxon>
        <taxon>Flavihumibacter</taxon>
    </lineage>
</organism>
<evidence type="ECO:0000256" key="1">
    <source>
        <dbReference type="SAM" id="SignalP"/>
    </source>
</evidence>
<feature type="domain" description="Outer membrane protein beta-barrel" evidence="2">
    <location>
        <begin position="60"/>
        <end position="218"/>
    </location>
</feature>
<dbReference type="OrthoDB" id="959017at2"/>
<dbReference type="AlphaFoldDB" id="A0A0C1IWG1"/>